<sequence length="107" mass="11781">MKRPTWFAIPMNCLTSVTVVGAGILEMAVTLCGSGLIPSWLTMCPKNFMDFFLNSHLSLSRTPAAFNLLRTSSSLSSCSFSLAPVIRMSSIWHRTPGIPSRISFILR</sequence>
<organism evidence="1">
    <name type="scientific">Ixodes ricinus</name>
    <name type="common">Common tick</name>
    <name type="synonym">Acarus ricinus</name>
    <dbReference type="NCBI Taxonomy" id="34613"/>
    <lineage>
        <taxon>Eukaryota</taxon>
        <taxon>Metazoa</taxon>
        <taxon>Ecdysozoa</taxon>
        <taxon>Arthropoda</taxon>
        <taxon>Chelicerata</taxon>
        <taxon>Arachnida</taxon>
        <taxon>Acari</taxon>
        <taxon>Parasitiformes</taxon>
        <taxon>Ixodida</taxon>
        <taxon>Ixodoidea</taxon>
        <taxon>Ixodidae</taxon>
        <taxon>Ixodinae</taxon>
        <taxon>Ixodes</taxon>
    </lineage>
</organism>
<proteinExistence type="predicted"/>
<name>A0A147BJZ0_IXORI</name>
<evidence type="ECO:0000313" key="1">
    <source>
        <dbReference type="EMBL" id="JAR91088.1"/>
    </source>
</evidence>
<accession>A0A147BJZ0</accession>
<dbReference type="AlphaFoldDB" id="A0A147BJZ0"/>
<reference evidence="1" key="1">
    <citation type="journal article" date="2018" name="PLoS Negl. Trop. Dis.">
        <title>Sialome diversity of ticks revealed by RNAseq of single tick salivary glands.</title>
        <authorList>
            <person name="Perner J."/>
            <person name="Kropackova S."/>
            <person name="Kopacek P."/>
            <person name="Ribeiro J.M."/>
        </authorList>
    </citation>
    <scope>NUCLEOTIDE SEQUENCE</scope>
    <source>
        <strain evidence="1">Siblings of single egg batch collected in Ceske Budejovice</strain>
        <tissue evidence="1">Salivary glands</tissue>
    </source>
</reference>
<protein>
    <submittedName>
        <fullName evidence="1">Putative secreted protein</fullName>
    </submittedName>
</protein>
<dbReference type="EMBL" id="GEGO01004316">
    <property type="protein sequence ID" value="JAR91088.1"/>
    <property type="molecule type" value="Transcribed_RNA"/>
</dbReference>